<feature type="chain" id="PRO_5001993409" evidence="1">
    <location>
        <begin position="22"/>
        <end position="86"/>
    </location>
</feature>
<accession>A0A0A1W3T8</accession>
<dbReference type="Proteomes" id="UP000032305">
    <property type="component" value="Unassembled WGS sequence"/>
</dbReference>
<evidence type="ECO:0000313" key="3">
    <source>
        <dbReference type="Proteomes" id="UP000032305"/>
    </source>
</evidence>
<proteinExistence type="predicted"/>
<dbReference type="AlphaFoldDB" id="A0A0A1W3T8"/>
<feature type="signal peptide" evidence="1">
    <location>
        <begin position="1"/>
        <end position="21"/>
    </location>
</feature>
<keyword evidence="1" id="KW-0732">Signal</keyword>
<organism evidence="2 3">
    <name type="scientific">Sphingomonas parapaucimobilis NBRC 15100</name>
    <dbReference type="NCBI Taxonomy" id="1219049"/>
    <lineage>
        <taxon>Bacteria</taxon>
        <taxon>Pseudomonadati</taxon>
        <taxon>Pseudomonadota</taxon>
        <taxon>Alphaproteobacteria</taxon>
        <taxon>Sphingomonadales</taxon>
        <taxon>Sphingomonadaceae</taxon>
        <taxon>Sphingomonas</taxon>
    </lineage>
</organism>
<dbReference type="eggNOG" id="ENOG50310FN">
    <property type="taxonomic scope" value="Bacteria"/>
</dbReference>
<dbReference type="RefSeq" id="WP_052811360.1">
    <property type="nucleotide sequence ID" value="NZ_BBPI01000005.1"/>
</dbReference>
<reference evidence="2 3" key="1">
    <citation type="submission" date="2014-11" db="EMBL/GenBank/DDBJ databases">
        <title>Whole genome shotgun sequence of Sphingomonas parapaucimobilis NBRC 15100.</title>
        <authorList>
            <person name="Katano-Makiyama Y."/>
            <person name="Hosoyama A."/>
            <person name="Hashimoto M."/>
            <person name="Hosoyama Y."/>
            <person name="Noguchi M."/>
            <person name="Numata M."/>
            <person name="Tsuchikane K."/>
            <person name="Hirakata S."/>
            <person name="Uohara A."/>
            <person name="Shimodaira J."/>
            <person name="Ohji S."/>
            <person name="Ichikawa N."/>
            <person name="Kimura A."/>
            <person name="Yamazoe A."/>
            <person name="Fujita N."/>
        </authorList>
    </citation>
    <scope>NUCLEOTIDE SEQUENCE [LARGE SCALE GENOMIC DNA]</scope>
    <source>
        <strain evidence="2 3">NBRC 15100</strain>
    </source>
</reference>
<dbReference type="OrthoDB" id="7585834at2"/>
<keyword evidence="3" id="KW-1185">Reference proteome</keyword>
<dbReference type="EMBL" id="BBPI01000005">
    <property type="protein sequence ID" value="GAL99568.1"/>
    <property type="molecule type" value="Genomic_DNA"/>
</dbReference>
<evidence type="ECO:0000313" key="2">
    <source>
        <dbReference type="EMBL" id="GAL99568.1"/>
    </source>
</evidence>
<evidence type="ECO:0000256" key="1">
    <source>
        <dbReference type="SAM" id="SignalP"/>
    </source>
</evidence>
<name>A0A0A1W3T8_9SPHN</name>
<protein>
    <submittedName>
        <fullName evidence="2">Uncharacterized protein</fullName>
    </submittedName>
</protein>
<sequence length="86" mass="8909">MNLLLLLSALLSALTGVGASARGQEARGVVAERCIVAAAKQAAVARAATRPVQALAALVDSARPLGMFRAVTPRPIAAIFMGRRRE</sequence>
<comment type="caution">
    <text evidence="2">The sequence shown here is derived from an EMBL/GenBank/DDBJ whole genome shotgun (WGS) entry which is preliminary data.</text>
</comment>
<gene>
    <name evidence="2" type="ORF">SP5_005_00920</name>
</gene>